<dbReference type="Proteomes" id="UP000828048">
    <property type="component" value="Chromosome 6"/>
</dbReference>
<sequence>MAGYSGLQFAFLLFLLASMCTIQVSMAGGEGSVAQKDCPAACDYRCSKADHHRESCLEFCNLCCDKCLCVPSGTAGNKEECPCYNNWKTKEESNLGGYPLREVHLPSLEDKTFPSWFRCKRQAPLGKPRVGCNRASPRGRGRQWGPLAEQVRHPSQQSSLPTTKKQGPQIRHITALNGQNLPKSLTIANLSPAAMHGSTLRVAYPPLDRQGLEIASENGFSAVYDSYEAVLDDPEEVAYLNQHLLSGGGKS</sequence>
<evidence type="ECO:0000313" key="1">
    <source>
        <dbReference type="EMBL" id="KAH7836784.1"/>
    </source>
</evidence>
<comment type="caution">
    <text evidence="1">The sequence shown here is derived from an EMBL/GenBank/DDBJ whole genome shotgun (WGS) entry which is preliminary data.</text>
</comment>
<proteinExistence type="predicted"/>
<name>A0ACB7X879_9ERIC</name>
<dbReference type="EMBL" id="CM037156">
    <property type="protein sequence ID" value="KAH7836784.1"/>
    <property type="molecule type" value="Genomic_DNA"/>
</dbReference>
<reference evidence="1 2" key="1">
    <citation type="journal article" date="2021" name="Hortic Res">
        <title>High-quality reference genome and annotation aids understanding of berry development for evergreen blueberry (Vaccinium darrowii).</title>
        <authorList>
            <person name="Yu J."/>
            <person name="Hulse-Kemp A.M."/>
            <person name="Babiker E."/>
            <person name="Staton M."/>
        </authorList>
    </citation>
    <scope>NUCLEOTIDE SEQUENCE [LARGE SCALE GENOMIC DNA]</scope>
    <source>
        <strain evidence="2">cv. NJ 8807/NJ 8810</strain>
        <tissue evidence="1">Young leaf</tissue>
    </source>
</reference>
<keyword evidence="2" id="KW-1185">Reference proteome</keyword>
<evidence type="ECO:0000313" key="2">
    <source>
        <dbReference type="Proteomes" id="UP000828048"/>
    </source>
</evidence>
<gene>
    <name evidence="1" type="ORF">Vadar_005595</name>
</gene>
<accession>A0ACB7X879</accession>
<protein>
    <submittedName>
        <fullName evidence="1">Uncharacterized protein</fullName>
    </submittedName>
</protein>
<organism evidence="1 2">
    <name type="scientific">Vaccinium darrowii</name>
    <dbReference type="NCBI Taxonomy" id="229202"/>
    <lineage>
        <taxon>Eukaryota</taxon>
        <taxon>Viridiplantae</taxon>
        <taxon>Streptophyta</taxon>
        <taxon>Embryophyta</taxon>
        <taxon>Tracheophyta</taxon>
        <taxon>Spermatophyta</taxon>
        <taxon>Magnoliopsida</taxon>
        <taxon>eudicotyledons</taxon>
        <taxon>Gunneridae</taxon>
        <taxon>Pentapetalae</taxon>
        <taxon>asterids</taxon>
        <taxon>Ericales</taxon>
        <taxon>Ericaceae</taxon>
        <taxon>Vaccinioideae</taxon>
        <taxon>Vaccinieae</taxon>
        <taxon>Vaccinium</taxon>
    </lineage>
</organism>